<dbReference type="PANTHER" id="PTHR42763:SF1">
    <property type="entry name" value="UDP-GLUCOSE--HEXOSE-1-PHOSPHATE URIDYLYLTRANSFERASE"/>
    <property type="match status" value="1"/>
</dbReference>
<keyword evidence="2 12" id="KW-0808">Transferase</keyword>
<dbReference type="InterPro" id="IPR053177">
    <property type="entry name" value="ADP-glucose_phosphorylase"/>
</dbReference>
<dbReference type="GO" id="GO:0008108">
    <property type="term" value="F:UDP-glucose:hexose-1-phosphate uridylyltransferase activity"/>
    <property type="evidence" value="ECO:0007669"/>
    <property type="project" value="UniProtKB-UniRule"/>
</dbReference>
<evidence type="ECO:0000256" key="2">
    <source>
        <dbReference type="ARBA" id="ARBA00022679"/>
    </source>
</evidence>
<evidence type="ECO:0000313" key="13">
    <source>
        <dbReference type="Proteomes" id="UP000178082"/>
    </source>
</evidence>
<feature type="domain" description="HIT" evidence="11">
    <location>
        <begin position="196"/>
        <end position="307"/>
    </location>
</feature>
<keyword evidence="5 9" id="KW-0862">Zinc</keyword>
<dbReference type="STRING" id="1817883.A3G31_07850"/>
<dbReference type="PIRSF" id="PIRSF000808">
    <property type="entry name" value="GalT"/>
    <property type="match status" value="1"/>
</dbReference>
<dbReference type="InterPro" id="IPR005850">
    <property type="entry name" value="GalP_Utransf_C"/>
</dbReference>
<feature type="binding site" evidence="9">
    <location>
        <position position="112"/>
    </location>
    <ligand>
        <name>Zn(2+)</name>
        <dbReference type="ChEBI" id="CHEBI:29105"/>
    </ligand>
</feature>
<dbReference type="CDD" id="cd00608">
    <property type="entry name" value="GalT"/>
    <property type="match status" value="1"/>
</dbReference>
<dbReference type="GO" id="GO:0006012">
    <property type="term" value="P:galactose metabolic process"/>
    <property type="evidence" value="ECO:0007669"/>
    <property type="project" value="UniProtKB-UniRule"/>
</dbReference>
<dbReference type="Pfam" id="PF01087">
    <property type="entry name" value="GalP_UDP_transf"/>
    <property type="match status" value="1"/>
</dbReference>
<evidence type="ECO:0000256" key="1">
    <source>
        <dbReference type="ARBA" id="ARBA00010951"/>
    </source>
</evidence>
<dbReference type="Gene3D" id="3.30.428.10">
    <property type="entry name" value="HIT-like"/>
    <property type="match status" value="2"/>
</dbReference>
<dbReference type="PANTHER" id="PTHR42763">
    <property type="entry name" value="ADP-GLUCOSE PHOSPHORYLASE"/>
    <property type="match status" value="1"/>
</dbReference>
<keyword evidence="3 12" id="KW-0548">Nucleotidyltransferase</keyword>
<keyword evidence="6" id="KW-0119">Carbohydrate metabolism</keyword>
<dbReference type="InterPro" id="IPR011146">
    <property type="entry name" value="HIT-like"/>
</dbReference>
<feature type="binding site" evidence="9">
    <location>
        <position position="42"/>
    </location>
    <ligand>
        <name>Zn(2+)</name>
        <dbReference type="ChEBI" id="CHEBI:29105"/>
    </ligand>
</feature>
<dbReference type="AlphaFoldDB" id="A0A1F7SI15"/>
<dbReference type="Proteomes" id="UP000178082">
    <property type="component" value="Unassembled WGS sequence"/>
</dbReference>
<evidence type="ECO:0000256" key="10">
    <source>
        <dbReference type="PROSITE-ProRule" id="PRU00464"/>
    </source>
</evidence>
<comment type="similarity">
    <text evidence="1">Belongs to the galactose-1-phosphate uridylyltransferase type 1 family.</text>
</comment>
<evidence type="ECO:0000256" key="5">
    <source>
        <dbReference type="ARBA" id="ARBA00022833"/>
    </source>
</evidence>
<comment type="caution">
    <text evidence="12">The sequence shown here is derived from an EMBL/GenBank/DDBJ whole genome shotgun (WGS) entry which is preliminary data.</text>
</comment>
<dbReference type="GO" id="GO:0008270">
    <property type="term" value="F:zinc ion binding"/>
    <property type="evidence" value="ECO:0007669"/>
    <property type="project" value="InterPro"/>
</dbReference>
<dbReference type="SUPFAM" id="SSF54197">
    <property type="entry name" value="HIT-like"/>
    <property type="match status" value="2"/>
</dbReference>
<comment type="caution">
    <text evidence="10">Lacks conserved residue(s) required for the propagation of feature annotation.</text>
</comment>
<evidence type="ECO:0000256" key="9">
    <source>
        <dbReference type="PIRSR" id="PIRSR000808-3"/>
    </source>
</evidence>
<reference evidence="12 13" key="1">
    <citation type="journal article" date="2016" name="Nat. Commun.">
        <title>Thousands of microbial genomes shed light on interconnected biogeochemical processes in an aquifer system.</title>
        <authorList>
            <person name="Anantharaman K."/>
            <person name="Brown C.T."/>
            <person name="Hug L.A."/>
            <person name="Sharon I."/>
            <person name="Castelle C.J."/>
            <person name="Probst A.J."/>
            <person name="Thomas B.C."/>
            <person name="Singh A."/>
            <person name="Wilkins M.J."/>
            <person name="Karaoz U."/>
            <person name="Brodie E.L."/>
            <person name="Williams K.H."/>
            <person name="Hubbard S.S."/>
            <person name="Banfield J.F."/>
        </authorList>
    </citation>
    <scope>NUCLEOTIDE SEQUENCE [LARGE SCALE GENOMIC DNA]</scope>
</reference>
<dbReference type="Pfam" id="PF02744">
    <property type="entry name" value="GalP_UDP_tr_C"/>
    <property type="match status" value="1"/>
</dbReference>
<evidence type="ECO:0000259" key="11">
    <source>
        <dbReference type="PROSITE" id="PS51084"/>
    </source>
</evidence>
<evidence type="ECO:0000256" key="8">
    <source>
        <dbReference type="PIRSR" id="PIRSR000808-1"/>
    </source>
</evidence>
<evidence type="ECO:0000313" key="12">
    <source>
        <dbReference type="EMBL" id="OGL53405.1"/>
    </source>
</evidence>
<feature type="binding site" evidence="9">
    <location>
        <position position="39"/>
    </location>
    <ligand>
        <name>Zn(2+)</name>
        <dbReference type="ChEBI" id="CHEBI:29105"/>
    </ligand>
</feature>
<dbReference type="NCBIfam" id="TIGR00209">
    <property type="entry name" value="galT_1"/>
    <property type="match status" value="1"/>
</dbReference>
<feature type="active site" description="Tele-UMP-histidine intermediate" evidence="8">
    <location>
        <position position="165"/>
    </location>
</feature>
<evidence type="ECO:0000256" key="6">
    <source>
        <dbReference type="ARBA" id="ARBA00023277"/>
    </source>
</evidence>
<dbReference type="EMBL" id="MGDI01000025">
    <property type="protein sequence ID" value="OGL53405.1"/>
    <property type="molecule type" value="Genomic_DNA"/>
</dbReference>
<evidence type="ECO:0000256" key="7">
    <source>
        <dbReference type="NCBIfam" id="TIGR00209"/>
    </source>
</evidence>
<dbReference type="EC" id="2.7.7.12" evidence="7"/>
<proteinExistence type="inferred from homology"/>
<accession>A0A1F7SI15</accession>
<evidence type="ECO:0000256" key="4">
    <source>
        <dbReference type="ARBA" id="ARBA00022723"/>
    </source>
</evidence>
<feature type="binding site" evidence="9">
    <location>
        <position position="163"/>
    </location>
    <ligand>
        <name>Zn(2+)</name>
        <dbReference type="ChEBI" id="CHEBI:29105"/>
    </ligand>
</feature>
<dbReference type="InterPro" id="IPR036265">
    <property type="entry name" value="HIT-like_sf"/>
</dbReference>
<comment type="cofactor">
    <cofactor evidence="9">
        <name>Zn(2+)</name>
        <dbReference type="ChEBI" id="CHEBI:29105"/>
    </cofactor>
    <text evidence="9">Binds 1 zinc ion per subunit.</text>
</comment>
<dbReference type="InterPro" id="IPR001937">
    <property type="entry name" value="GalP_UDPtransf1"/>
</dbReference>
<evidence type="ECO:0000256" key="3">
    <source>
        <dbReference type="ARBA" id="ARBA00022695"/>
    </source>
</evidence>
<name>A0A1F7SI15_9BACT</name>
<keyword evidence="4 9" id="KW-0479">Metal-binding</keyword>
<organism evidence="12 13">
    <name type="scientific">Candidatus Schekmanbacteria bacterium RIFCSPLOWO2_12_FULL_38_15</name>
    <dbReference type="NCBI Taxonomy" id="1817883"/>
    <lineage>
        <taxon>Bacteria</taxon>
        <taxon>Candidatus Schekmaniibacteriota</taxon>
    </lineage>
</organism>
<dbReference type="PROSITE" id="PS51084">
    <property type="entry name" value="HIT_2"/>
    <property type="match status" value="1"/>
</dbReference>
<protein>
    <recommendedName>
        <fullName evidence="7">Galactose-1-phosphate uridylyltransferase</fullName>
        <ecNumber evidence="7">2.7.7.12</ecNumber>
    </recommendedName>
</protein>
<dbReference type="UniPathway" id="UPA00214"/>
<sequence length="341" mass="39004">MPELRKDPIVGRWVIISTERAKRPNDFVTKPENKKGGFCPFCSGNEDKTPPEILAYRDNGTSPNGPGWNIRVVSNKFPALMAEGSINRAGDGIYDKMGGIGAHEVIIETPNHELTLASMPASGVRNVLYAYKERLVDLKKDKRFRYAMIFKNNGEDAGASLEHPHSQLIALPIVPKRVLEELYGSQKYFEYKERCIFCDMIRQEIEREARIIEETDYFIAICPFAPRFPFETWIMPKIHKASFENFNDSEINSLSIILQNVLKRIDRVLNFPAYNFVVHSSPFHDSDSESFHSHIEIMPKLTKVAGFEWGTGFYINPMPPEQSAKYLREQDLTVEPRLIAT</sequence>
<gene>
    <name evidence="12" type="ORF">A3G31_07850</name>
</gene>
<dbReference type="InterPro" id="IPR005849">
    <property type="entry name" value="GalP_Utransf_N"/>
</dbReference>